<accession>A0A239BUA9</accession>
<evidence type="ECO:0000313" key="3">
    <source>
        <dbReference type="Proteomes" id="UP000198415"/>
    </source>
</evidence>
<keyword evidence="1" id="KW-0812">Transmembrane</keyword>
<protein>
    <submittedName>
        <fullName evidence="2">Uncharacterized protein</fullName>
    </submittedName>
</protein>
<dbReference type="AlphaFoldDB" id="A0A239BUA9"/>
<dbReference type="EMBL" id="FZNR01000010">
    <property type="protein sequence ID" value="SNS11008.1"/>
    <property type="molecule type" value="Genomic_DNA"/>
</dbReference>
<proteinExistence type="predicted"/>
<organism evidence="2 3">
    <name type="scientific">Actinoplanes regularis</name>
    <dbReference type="NCBI Taxonomy" id="52697"/>
    <lineage>
        <taxon>Bacteria</taxon>
        <taxon>Bacillati</taxon>
        <taxon>Actinomycetota</taxon>
        <taxon>Actinomycetes</taxon>
        <taxon>Micromonosporales</taxon>
        <taxon>Micromonosporaceae</taxon>
        <taxon>Actinoplanes</taxon>
    </lineage>
</organism>
<keyword evidence="1" id="KW-0472">Membrane</keyword>
<sequence length="42" mass="3998">MFGPAAIAGDGADVARAVIIGVLLVSVAATVLAFAALAIDDA</sequence>
<reference evidence="2 3" key="1">
    <citation type="submission" date="2017-06" db="EMBL/GenBank/DDBJ databases">
        <authorList>
            <person name="Kim H.J."/>
            <person name="Triplett B.A."/>
        </authorList>
    </citation>
    <scope>NUCLEOTIDE SEQUENCE [LARGE SCALE GENOMIC DNA]</scope>
    <source>
        <strain evidence="2 3">DSM 43151</strain>
    </source>
</reference>
<evidence type="ECO:0000256" key="1">
    <source>
        <dbReference type="SAM" id="Phobius"/>
    </source>
</evidence>
<evidence type="ECO:0000313" key="2">
    <source>
        <dbReference type="EMBL" id="SNS11008.1"/>
    </source>
</evidence>
<keyword evidence="3" id="KW-1185">Reference proteome</keyword>
<gene>
    <name evidence="2" type="ORF">SAMN06264365_110114</name>
</gene>
<dbReference type="Proteomes" id="UP000198415">
    <property type="component" value="Unassembled WGS sequence"/>
</dbReference>
<name>A0A239BUA9_9ACTN</name>
<keyword evidence="1" id="KW-1133">Transmembrane helix</keyword>
<feature type="transmembrane region" description="Helical" evidence="1">
    <location>
        <begin position="17"/>
        <end position="39"/>
    </location>
</feature>